<comment type="caution">
    <text evidence="1">The sequence shown here is derived from an EMBL/GenBank/DDBJ whole genome shotgun (WGS) entry which is preliminary data.</text>
</comment>
<sequence length="170" mass="17078">MPLPSGVLEAPATPGARCWGVAVHAVAPILVVYASWQAPAIPLRASFCNGGSMPQFDLGPSITASGAADPTWASVLVHWTSCGAKGTITPLASWFLSTASERGPPESNAQLTDFSCQVGAPRGCTSAAGVSSVGTQGTLYLAHFRSGAVRALGAKALARVSPSATPTSSG</sequence>
<gene>
    <name evidence="1" type="ORF">K3G42_003440</name>
</gene>
<reference evidence="1" key="1">
    <citation type="submission" date="2021-08" db="EMBL/GenBank/DDBJ databases">
        <title>The first chromosome-level gecko genome reveals the dynamic sex chromosomes of Neotropical dwarf geckos (Sphaerodactylidae: Sphaerodactylus).</title>
        <authorList>
            <person name="Pinto B.J."/>
            <person name="Keating S.E."/>
            <person name="Gamble T."/>
        </authorList>
    </citation>
    <scope>NUCLEOTIDE SEQUENCE</scope>
    <source>
        <strain evidence="1">TG3544</strain>
    </source>
</reference>
<dbReference type="EMBL" id="CM037624">
    <property type="protein sequence ID" value="KAH8010395.1"/>
    <property type="molecule type" value="Genomic_DNA"/>
</dbReference>
<dbReference type="Proteomes" id="UP000827872">
    <property type="component" value="Linkage Group LG11"/>
</dbReference>
<name>A0ACB8FT21_9SAUR</name>
<accession>A0ACB8FT21</accession>
<organism evidence="1 2">
    <name type="scientific">Sphaerodactylus townsendi</name>
    <dbReference type="NCBI Taxonomy" id="933632"/>
    <lineage>
        <taxon>Eukaryota</taxon>
        <taxon>Metazoa</taxon>
        <taxon>Chordata</taxon>
        <taxon>Craniata</taxon>
        <taxon>Vertebrata</taxon>
        <taxon>Euteleostomi</taxon>
        <taxon>Lepidosauria</taxon>
        <taxon>Squamata</taxon>
        <taxon>Bifurcata</taxon>
        <taxon>Gekkota</taxon>
        <taxon>Sphaerodactylidae</taxon>
        <taxon>Sphaerodactylus</taxon>
    </lineage>
</organism>
<keyword evidence="2" id="KW-1185">Reference proteome</keyword>
<protein>
    <submittedName>
        <fullName evidence="1">Uncharacterized protein</fullName>
    </submittedName>
</protein>
<evidence type="ECO:0000313" key="2">
    <source>
        <dbReference type="Proteomes" id="UP000827872"/>
    </source>
</evidence>
<evidence type="ECO:0000313" key="1">
    <source>
        <dbReference type="EMBL" id="KAH8010395.1"/>
    </source>
</evidence>
<proteinExistence type="predicted"/>